<gene>
    <name evidence="4" type="ORF">D0864_01957</name>
</gene>
<keyword evidence="1 2" id="KW-0378">Hydrolase</keyword>
<dbReference type="Pfam" id="PF00293">
    <property type="entry name" value="NUDIX"/>
    <property type="match status" value="1"/>
</dbReference>
<accession>A0A3M7H2R8</accession>
<protein>
    <recommendedName>
        <fullName evidence="3">Nudix hydrolase domain-containing protein</fullName>
    </recommendedName>
</protein>
<dbReference type="InterPro" id="IPR020084">
    <property type="entry name" value="NUDIX_hydrolase_CS"/>
</dbReference>
<reference evidence="4 5" key="1">
    <citation type="journal article" date="2018" name="BMC Genomics">
        <title>Genomic evidence for intraspecific hybridization in a clonal and extremely halotolerant yeast.</title>
        <authorList>
            <person name="Gostincar C."/>
            <person name="Stajich J.E."/>
            <person name="Zupancic J."/>
            <person name="Zalar P."/>
            <person name="Gunde-Cimerman N."/>
        </authorList>
    </citation>
    <scope>NUCLEOTIDE SEQUENCE [LARGE SCALE GENOMIC DNA]</scope>
    <source>
        <strain evidence="4 5">EXF-10513</strain>
    </source>
</reference>
<dbReference type="PRINTS" id="PR00502">
    <property type="entry name" value="NUDIXFAMILY"/>
</dbReference>
<evidence type="ECO:0000256" key="1">
    <source>
        <dbReference type="ARBA" id="ARBA00022801"/>
    </source>
</evidence>
<dbReference type="PANTHER" id="PTHR16099:SF5">
    <property type="entry name" value="NUCLEOTIDE TRIPHOSPHATE DIPHOSPHATASE NUDT15"/>
    <property type="match status" value="1"/>
</dbReference>
<dbReference type="InterPro" id="IPR000086">
    <property type="entry name" value="NUDIX_hydrolase_dom"/>
</dbReference>
<dbReference type="PANTHER" id="PTHR16099">
    <property type="entry name" value="8-OXO-DGTP DIPHOSPHATES NUDT15"/>
    <property type="match status" value="1"/>
</dbReference>
<sequence>MGRRSLPPSARKTAYGMSRYTTFHAAIRLKSSILWPARRRQFSMAVPRIGVGVFVFASRTSNRYLLGKRLGSHGAGTFALPGGHLEYGESFEQCATREVQEETGLAITDVRFLTATNSVFHESTKHYVTIFMTAVAKSADDGLEPEPKVMEPDKCEGWSWSTFSDMRKMTAATGAELFKPLYSLMEQRTELCKLLGSVSGPPGLFPAAQ</sequence>
<dbReference type="AlphaFoldDB" id="A0A3M7H2R8"/>
<dbReference type="PROSITE" id="PS00893">
    <property type="entry name" value="NUDIX_BOX"/>
    <property type="match status" value="1"/>
</dbReference>
<dbReference type="GO" id="GO:0005829">
    <property type="term" value="C:cytosol"/>
    <property type="evidence" value="ECO:0007669"/>
    <property type="project" value="TreeGrafter"/>
</dbReference>
<evidence type="ECO:0000256" key="2">
    <source>
        <dbReference type="RuleBase" id="RU003476"/>
    </source>
</evidence>
<dbReference type="VEuPathDB" id="FungiDB:BTJ68_09220"/>
<proteinExistence type="inferred from homology"/>
<feature type="domain" description="Nudix hydrolase" evidence="3">
    <location>
        <begin position="46"/>
        <end position="183"/>
    </location>
</feature>
<organism evidence="4 5">
    <name type="scientific">Hortaea werneckii</name>
    <name type="common">Black yeast</name>
    <name type="synonym">Cladosporium werneckii</name>
    <dbReference type="NCBI Taxonomy" id="91943"/>
    <lineage>
        <taxon>Eukaryota</taxon>
        <taxon>Fungi</taxon>
        <taxon>Dikarya</taxon>
        <taxon>Ascomycota</taxon>
        <taxon>Pezizomycotina</taxon>
        <taxon>Dothideomycetes</taxon>
        <taxon>Dothideomycetidae</taxon>
        <taxon>Mycosphaerellales</taxon>
        <taxon>Teratosphaeriaceae</taxon>
        <taxon>Hortaea</taxon>
    </lineage>
</organism>
<name>A0A3M7H2R8_HORWE</name>
<dbReference type="InterPro" id="IPR020476">
    <property type="entry name" value="Nudix_hydrolase"/>
</dbReference>
<comment type="caution">
    <text evidence="4">The sequence shown here is derived from an EMBL/GenBank/DDBJ whole genome shotgun (WGS) entry which is preliminary data.</text>
</comment>
<dbReference type="EMBL" id="QWIO01000130">
    <property type="protein sequence ID" value="RMZ07624.1"/>
    <property type="molecule type" value="Genomic_DNA"/>
</dbReference>
<dbReference type="Gene3D" id="3.90.79.10">
    <property type="entry name" value="Nucleoside Triphosphate Pyrophosphohydrolase"/>
    <property type="match status" value="1"/>
</dbReference>
<dbReference type="GO" id="GO:0006203">
    <property type="term" value="P:dGTP catabolic process"/>
    <property type="evidence" value="ECO:0007669"/>
    <property type="project" value="TreeGrafter"/>
</dbReference>
<dbReference type="PROSITE" id="PS51462">
    <property type="entry name" value="NUDIX"/>
    <property type="match status" value="1"/>
</dbReference>
<dbReference type="SUPFAM" id="SSF55811">
    <property type="entry name" value="Nudix"/>
    <property type="match status" value="1"/>
</dbReference>
<comment type="similarity">
    <text evidence="2">Belongs to the Nudix hydrolase family.</text>
</comment>
<dbReference type="InterPro" id="IPR015797">
    <property type="entry name" value="NUDIX_hydrolase-like_dom_sf"/>
</dbReference>
<dbReference type="FunFam" id="3.90.79.10:FF:000060">
    <property type="entry name" value="Nudix hydrolase 1"/>
    <property type="match status" value="1"/>
</dbReference>
<evidence type="ECO:0000259" key="3">
    <source>
        <dbReference type="PROSITE" id="PS51462"/>
    </source>
</evidence>
<dbReference type="GO" id="GO:0035539">
    <property type="term" value="F:8-oxo-7,8-dihydrodeoxyguanosine triphosphate pyrophosphatase activity"/>
    <property type="evidence" value="ECO:0007669"/>
    <property type="project" value="TreeGrafter"/>
</dbReference>
<dbReference type="Proteomes" id="UP000269539">
    <property type="component" value="Unassembled WGS sequence"/>
</dbReference>
<evidence type="ECO:0000313" key="4">
    <source>
        <dbReference type="EMBL" id="RMZ07624.1"/>
    </source>
</evidence>
<evidence type="ECO:0000313" key="5">
    <source>
        <dbReference type="Proteomes" id="UP000269539"/>
    </source>
</evidence>
<dbReference type="CDD" id="cd04678">
    <property type="entry name" value="NUDIX_MTH2_Nudt15"/>
    <property type="match status" value="1"/>
</dbReference>